<dbReference type="OrthoDB" id="8565707at2"/>
<reference evidence="1 2" key="1">
    <citation type="submission" date="2011-12" db="EMBL/GenBank/DDBJ databases">
        <title>Whole genome shotgun sequence of Gordonia effusa NBRC 100432.</title>
        <authorList>
            <person name="Yoshida I."/>
            <person name="Takarada H."/>
            <person name="Hosoyama A."/>
            <person name="Tsuchikane K."/>
            <person name="Katsumata H."/>
            <person name="Yamazaki S."/>
            <person name="Fujita N."/>
        </authorList>
    </citation>
    <scope>NUCLEOTIDE SEQUENCE [LARGE SCALE GENOMIC DNA]</scope>
    <source>
        <strain evidence="1 2">NBRC 100432</strain>
    </source>
</reference>
<accession>H0R3S5</accession>
<dbReference type="EMBL" id="BAEH01000094">
    <property type="protein sequence ID" value="GAB19726.1"/>
    <property type="molecule type" value="Genomic_DNA"/>
</dbReference>
<organism evidence="1 2">
    <name type="scientific">Gordonia effusa NBRC 100432</name>
    <dbReference type="NCBI Taxonomy" id="1077974"/>
    <lineage>
        <taxon>Bacteria</taxon>
        <taxon>Bacillati</taxon>
        <taxon>Actinomycetota</taxon>
        <taxon>Actinomycetes</taxon>
        <taxon>Mycobacteriales</taxon>
        <taxon>Gordoniaceae</taxon>
        <taxon>Gordonia</taxon>
    </lineage>
</organism>
<dbReference type="Proteomes" id="UP000035034">
    <property type="component" value="Unassembled WGS sequence"/>
</dbReference>
<comment type="caution">
    <text evidence="1">The sequence shown here is derived from an EMBL/GenBank/DDBJ whole genome shotgun (WGS) entry which is preliminary data.</text>
</comment>
<keyword evidence="2" id="KW-1185">Reference proteome</keyword>
<dbReference type="AlphaFoldDB" id="H0R3S5"/>
<name>H0R3S5_9ACTN</name>
<dbReference type="STRING" id="1077974.GOEFS_094_00250"/>
<evidence type="ECO:0000313" key="2">
    <source>
        <dbReference type="Proteomes" id="UP000035034"/>
    </source>
</evidence>
<gene>
    <name evidence="1" type="ORF">GOEFS_094_00250</name>
</gene>
<protein>
    <submittedName>
        <fullName evidence="1">Uncharacterized protein</fullName>
    </submittedName>
</protein>
<sequence>MNKEIVAIGSRIVQWVWIAGTLIFNMPGDQNKLQRSFKRVGLSLPTWKFFAPTPATTDLIIMYRDLSRARDDATEWKAVDIHRDRGSDIVWPPPGRDRKAYVDLAQELRTVCTELDNAVPAIREMPIYALTVHYLRNLSPLSHTSEIREFMIVEAHSSIDTPSAVPIFISDSFELTPRAATTPNRFETRPVSE</sequence>
<evidence type="ECO:0000313" key="1">
    <source>
        <dbReference type="EMBL" id="GAB19726.1"/>
    </source>
</evidence>
<proteinExistence type="predicted"/>